<feature type="compositionally biased region" description="Low complexity" evidence="1">
    <location>
        <begin position="340"/>
        <end position="354"/>
    </location>
</feature>
<feature type="transmembrane region" description="Helical" evidence="2">
    <location>
        <begin position="417"/>
        <end position="437"/>
    </location>
</feature>
<evidence type="ECO:0000256" key="1">
    <source>
        <dbReference type="SAM" id="MobiDB-lite"/>
    </source>
</evidence>
<feature type="region of interest" description="Disordered" evidence="1">
    <location>
        <begin position="338"/>
        <end position="359"/>
    </location>
</feature>
<dbReference type="Proteomes" id="UP000095751">
    <property type="component" value="Unassembled WGS sequence"/>
</dbReference>
<feature type="region of interest" description="Disordered" evidence="1">
    <location>
        <begin position="1"/>
        <end position="48"/>
    </location>
</feature>
<evidence type="ECO:0000313" key="3">
    <source>
        <dbReference type="EMBL" id="OEU15639.1"/>
    </source>
</evidence>
<feature type="transmembrane region" description="Helical" evidence="2">
    <location>
        <begin position="211"/>
        <end position="230"/>
    </location>
</feature>
<sequence length="474" mass="53270">MSICGSLAGESNASSLSTSSDVDNPDIISHTTSDNNPRHNEGVGYDTDQAHVSQIVDVMGSSSSDGKEIIGDDNDDDDGQSISPTISIDVSFEGQKQTSIPVCPPPDQPNKKKCHHRAADRIIHSSWQRLIVFLRSIVQYLSKATSDGINLILLGIRSSSFFLTVRKVYEISSQQITSLSQEFHKISIWLKDVEEVFKVLTIQLLKMSLKIFETIAKAIMIAGSFAILMWKCSVLEALEEFNVTICYLVFYLMPMMCSLLMDWINLPHWTPHMITLLTVFPLCHQVKAGTLHQNDVSIYYLIGKLYTTALSTILPASTNNTLSSKDITSEVDSSTEIITQQDSTQQQQQQQQQRQQDDVTRPRDEQICCHILRVLRFVLPVLFLADGFSSQFGTIIGVSGSSRLTTAFMMSLIRKNILSSPLGVISWSIQIMIATYYNSWDQIDYAILVIGLSSIRLIRYLEIIQRNKRIRQEK</sequence>
<evidence type="ECO:0000313" key="4">
    <source>
        <dbReference type="Proteomes" id="UP000095751"/>
    </source>
</evidence>
<reference evidence="3 4" key="1">
    <citation type="submission" date="2016-09" db="EMBL/GenBank/DDBJ databases">
        <title>Extensive genetic diversity and differential bi-allelic expression allows diatom success in the polar Southern Ocean.</title>
        <authorList>
            <consortium name="DOE Joint Genome Institute"/>
            <person name="Mock T."/>
            <person name="Otillar R.P."/>
            <person name="Strauss J."/>
            <person name="Dupont C."/>
            <person name="Frickenhaus S."/>
            <person name="Maumus F."/>
            <person name="Mcmullan M."/>
            <person name="Sanges R."/>
            <person name="Schmutz J."/>
            <person name="Toseland A."/>
            <person name="Valas R."/>
            <person name="Veluchamy A."/>
            <person name="Ward B.J."/>
            <person name="Allen A."/>
            <person name="Barry K."/>
            <person name="Falciatore A."/>
            <person name="Ferrante M."/>
            <person name="Fortunato A.E."/>
            <person name="Gloeckner G."/>
            <person name="Gruber A."/>
            <person name="Hipkin R."/>
            <person name="Janech M."/>
            <person name="Kroth P."/>
            <person name="Leese F."/>
            <person name="Lindquist E."/>
            <person name="Lyon B.R."/>
            <person name="Martin J."/>
            <person name="Mayer C."/>
            <person name="Parker M."/>
            <person name="Quesneville H."/>
            <person name="Raymond J."/>
            <person name="Uhlig C."/>
            <person name="Valentin K.U."/>
            <person name="Worden A.Z."/>
            <person name="Armbrust E.V."/>
            <person name="Bowler C."/>
            <person name="Green B."/>
            <person name="Moulton V."/>
            <person name="Van Oosterhout C."/>
            <person name="Grigoriev I."/>
        </authorList>
    </citation>
    <scope>NUCLEOTIDE SEQUENCE [LARGE SCALE GENOMIC DNA]</scope>
    <source>
        <strain evidence="3 4">CCMP1102</strain>
    </source>
</reference>
<gene>
    <name evidence="3" type="ORF">FRACYDRAFT_261777</name>
</gene>
<proteinExistence type="predicted"/>
<accession>A0A1E7FBW8</accession>
<protein>
    <submittedName>
        <fullName evidence="3">Uncharacterized protein</fullName>
    </submittedName>
</protein>
<keyword evidence="4" id="KW-1185">Reference proteome</keyword>
<feature type="region of interest" description="Disordered" evidence="1">
    <location>
        <begin position="61"/>
        <end position="84"/>
    </location>
</feature>
<organism evidence="3 4">
    <name type="scientific">Fragilariopsis cylindrus CCMP1102</name>
    <dbReference type="NCBI Taxonomy" id="635003"/>
    <lineage>
        <taxon>Eukaryota</taxon>
        <taxon>Sar</taxon>
        <taxon>Stramenopiles</taxon>
        <taxon>Ochrophyta</taxon>
        <taxon>Bacillariophyta</taxon>
        <taxon>Bacillariophyceae</taxon>
        <taxon>Bacillariophycidae</taxon>
        <taxon>Bacillariales</taxon>
        <taxon>Bacillariaceae</taxon>
        <taxon>Fragilariopsis</taxon>
    </lineage>
</organism>
<keyword evidence="2" id="KW-0472">Membrane</keyword>
<dbReference type="KEGG" id="fcy:FRACYDRAFT_261777"/>
<dbReference type="AlphaFoldDB" id="A0A1E7FBW8"/>
<keyword evidence="2" id="KW-1133">Transmembrane helix</keyword>
<feature type="compositionally biased region" description="Polar residues" evidence="1">
    <location>
        <begin position="9"/>
        <end position="22"/>
    </location>
</feature>
<feature type="transmembrane region" description="Helical" evidence="2">
    <location>
        <begin position="242"/>
        <end position="264"/>
    </location>
</feature>
<name>A0A1E7FBW8_9STRA</name>
<dbReference type="EMBL" id="KV784359">
    <property type="protein sequence ID" value="OEU15639.1"/>
    <property type="molecule type" value="Genomic_DNA"/>
</dbReference>
<dbReference type="OrthoDB" id="10640125at2759"/>
<dbReference type="InParanoid" id="A0A1E7FBW8"/>
<evidence type="ECO:0000256" key="2">
    <source>
        <dbReference type="SAM" id="Phobius"/>
    </source>
</evidence>
<feature type="transmembrane region" description="Helical" evidence="2">
    <location>
        <begin position="443"/>
        <end position="461"/>
    </location>
</feature>
<keyword evidence="2" id="KW-0812">Transmembrane</keyword>